<evidence type="ECO:0000259" key="2">
    <source>
        <dbReference type="SMART" id="SM00642"/>
    </source>
</evidence>
<dbReference type="AlphaFoldDB" id="A0A369TJ38"/>
<dbReference type="PANTHER" id="PTHR10357">
    <property type="entry name" value="ALPHA-AMYLASE FAMILY MEMBER"/>
    <property type="match status" value="1"/>
</dbReference>
<dbReference type="EMBL" id="QPMK01000019">
    <property type="protein sequence ID" value="RDD64644.1"/>
    <property type="molecule type" value="Genomic_DNA"/>
</dbReference>
<comment type="similarity">
    <text evidence="1">Belongs to the glycosyl hydrolase 13 family.</text>
</comment>
<evidence type="ECO:0000256" key="1">
    <source>
        <dbReference type="ARBA" id="ARBA00008061"/>
    </source>
</evidence>
<organism evidence="3 4">
    <name type="scientific">Thalassococcus profundi</name>
    <dbReference type="NCBI Taxonomy" id="2282382"/>
    <lineage>
        <taxon>Bacteria</taxon>
        <taxon>Pseudomonadati</taxon>
        <taxon>Pseudomonadota</taxon>
        <taxon>Alphaproteobacteria</taxon>
        <taxon>Rhodobacterales</taxon>
        <taxon>Roseobacteraceae</taxon>
        <taxon>Thalassococcus</taxon>
    </lineage>
</organism>
<name>A0A369TJ38_9RHOB</name>
<keyword evidence="4" id="KW-1185">Reference proteome</keyword>
<dbReference type="Pfam" id="PF00128">
    <property type="entry name" value="Alpha-amylase"/>
    <property type="match status" value="1"/>
</dbReference>
<evidence type="ECO:0000313" key="4">
    <source>
        <dbReference type="Proteomes" id="UP000253977"/>
    </source>
</evidence>
<protein>
    <submittedName>
        <fullName evidence="3">Alpha-amylase</fullName>
    </submittedName>
</protein>
<dbReference type="GO" id="GO:0009313">
    <property type="term" value="P:oligosaccharide catabolic process"/>
    <property type="evidence" value="ECO:0007669"/>
    <property type="project" value="TreeGrafter"/>
</dbReference>
<dbReference type="SUPFAM" id="SSF51445">
    <property type="entry name" value="(Trans)glycosidases"/>
    <property type="match status" value="1"/>
</dbReference>
<dbReference type="GO" id="GO:0004556">
    <property type="term" value="F:alpha-amylase activity"/>
    <property type="evidence" value="ECO:0007669"/>
    <property type="project" value="TreeGrafter"/>
</dbReference>
<dbReference type="Proteomes" id="UP000253977">
    <property type="component" value="Unassembled WGS sequence"/>
</dbReference>
<dbReference type="SMART" id="SM00642">
    <property type="entry name" value="Aamy"/>
    <property type="match status" value="1"/>
</dbReference>
<dbReference type="InterPro" id="IPR045857">
    <property type="entry name" value="O16G_dom_2"/>
</dbReference>
<comment type="caution">
    <text evidence="3">The sequence shown here is derived from an EMBL/GenBank/DDBJ whole genome shotgun (WGS) entry which is preliminary data.</text>
</comment>
<sequence length="534" mass="59602">MAAISTVRPCIPTVASWSMPDRPGRGRWPTAPVIYEIYPRSFRDTTGSGEGDLNGITSGLDYIASLGVDAVWIAPFFLTGFEDGGYDVIDHRVVDPRFGTLADFDRLVERAHDLGLLVIVDQVLNHSSDQHELFLRSIQGNESCAAAYVWRDAKPDGTAPNNWLSFFGPPAWTWNHKRQQYYLHQYLPSQPSFNLRNADVQAKHRDEMRFWLNRGVDGFRLDAVSAYLFDERLPDNPPARPETRHRMAAAENNPYSMQNHVYDLLPGDGASYAQLLRDWAGQDVWLLGEINTGNNSVEVARDFVCPEGLDAAYVVDLPESDGSVATVVDMMDRGAGDGAIAWWMTSHDQPRRAAATPGTARFYLLLQAILPGPMMVYQGEELALPRVELSRDEVADPFDLMYWPDGPGREEARIPIPWTETPPRYGFTYGTPWLPMRWPEGVSVAAGGRDGVLSFFRAVIGFRKEHGFGAHRVSWKEPKPGQLELFLTTGSGDWLARFNQSDRHMPAPEAPPNLCSHALTPLGLPPGGGAIWRR</sequence>
<proteinExistence type="inferred from homology"/>
<dbReference type="Gene3D" id="3.90.400.10">
    <property type="entry name" value="Oligo-1,6-glucosidase, Domain 2"/>
    <property type="match status" value="1"/>
</dbReference>
<dbReference type="InterPro" id="IPR017853">
    <property type="entry name" value="GH"/>
</dbReference>
<dbReference type="InterPro" id="IPR006047">
    <property type="entry name" value="GH13_cat_dom"/>
</dbReference>
<dbReference type="PANTHER" id="PTHR10357:SF179">
    <property type="entry name" value="NEUTRAL AND BASIC AMINO ACID TRANSPORT PROTEIN RBAT"/>
    <property type="match status" value="1"/>
</dbReference>
<reference evidence="3 4" key="1">
    <citation type="submission" date="2018-07" db="EMBL/GenBank/DDBJ databases">
        <title>Thalassococcus profundi sp. nov., a marine bacterium isolated from deep seawater of Okinawa Trough.</title>
        <authorList>
            <person name="Yu M."/>
        </authorList>
    </citation>
    <scope>NUCLEOTIDE SEQUENCE [LARGE SCALE GENOMIC DNA]</scope>
    <source>
        <strain evidence="3 4">WRAS1</strain>
    </source>
</reference>
<evidence type="ECO:0000313" key="3">
    <source>
        <dbReference type="EMBL" id="RDD64644.1"/>
    </source>
</evidence>
<gene>
    <name evidence="3" type="ORF">DU478_18930</name>
</gene>
<accession>A0A369TJ38</accession>
<feature type="domain" description="Glycosyl hydrolase family 13 catalytic" evidence="2">
    <location>
        <begin position="36"/>
        <end position="413"/>
    </location>
</feature>
<dbReference type="Gene3D" id="3.20.20.80">
    <property type="entry name" value="Glycosidases"/>
    <property type="match status" value="1"/>
</dbReference>